<comment type="caution">
    <text evidence="5">The sequence shown here is derived from an EMBL/GenBank/DDBJ whole genome shotgun (WGS) entry which is preliminary data.</text>
</comment>
<evidence type="ECO:0000256" key="1">
    <source>
        <dbReference type="ARBA" id="ARBA00009677"/>
    </source>
</evidence>
<dbReference type="InterPro" id="IPR037925">
    <property type="entry name" value="FlgE/F/G-like"/>
</dbReference>
<dbReference type="RefSeq" id="WP_210039032.1">
    <property type="nucleotide sequence ID" value="NZ_JBHLVU010000043.1"/>
</dbReference>
<sequence length="356" mass="38193">MLRGLYTAAAGMIAQQHRHDTVTNNISNINTPGYKQNNAVTRSFPEMLLQLTGTENSNGPIGKINTGVFAEESLQIQLQGDLTQTGQPSDFAILSDIEVPGIQFDESGKYVAPDGQLTFQPQAFFTVQDVSGETRYTRDGSFKLDEQGFLAMADGSRVLGVDGAPIQLPQGISMDQLTLGDQGFLALSAGSKVLGAGGEPIEFPQGVAMNQIRQDGQGFLVRIANGTRVIGTDGAPIQLPQGIVLNQLELNGQNQLVHGPDSNVGQLLLTRVDDPNELVRGGDGKFALNGNAGNARPVNAADRVEVRQGYIERSNVDSAQSMVDLMSAMRAYEANQKVIQFYDRSLDKAVNEVGRV</sequence>
<comment type="similarity">
    <text evidence="1">Belongs to the flagella basal body rod proteins family.</text>
</comment>
<dbReference type="Pfam" id="PF00460">
    <property type="entry name" value="Flg_bb_rod"/>
    <property type="match status" value="1"/>
</dbReference>
<dbReference type="Pfam" id="PF06429">
    <property type="entry name" value="Flg_bbr_C"/>
    <property type="match status" value="1"/>
</dbReference>
<evidence type="ECO:0000313" key="6">
    <source>
        <dbReference type="Proteomes" id="UP001519887"/>
    </source>
</evidence>
<keyword evidence="5" id="KW-0969">Cilium</keyword>
<protein>
    <submittedName>
        <fullName evidence="5">Flagellar hook-basal body protein</fullName>
    </submittedName>
</protein>
<dbReference type="Proteomes" id="UP001519887">
    <property type="component" value="Unassembled WGS sequence"/>
</dbReference>
<dbReference type="InterPro" id="IPR010930">
    <property type="entry name" value="Flg_bb/hook_C_dom"/>
</dbReference>
<evidence type="ECO:0000313" key="5">
    <source>
        <dbReference type="EMBL" id="MBW7454836.1"/>
    </source>
</evidence>
<organism evidence="5 6">
    <name type="scientific">Paenibacillus sepulcri</name>
    <dbReference type="NCBI Taxonomy" id="359917"/>
    <lineage>
        <taxon>Bacteria</taxon>
        <taxon>Bacillati</taxon>
        <taxon>Bacillota</taxon>
        <taxon>Bacilli</taxon>
        <taxon>Bacillales</taxon>
        <taxon>Paenibacillaceae</taxon>
        <taxon>Paenibacillus</taxon>
    </lineage>
</organism>
<dbReference type="PROSITE" id="PS00588">
    <property type="entry name" value="FLAGELLA_BB_ROD"/>
    <property type="match status" value="1"/>
</dbReference>
<feature type="domain" description="Flagellar basal-body/hook protein C-terminal" evidence="3">
    <location>
        <begin position="307"/>
        <end position="351"/>
    </location>
</feature>
<dbReference type="Pfam" id="PF22692">
    <property type="entry name" value="LlgE_F_G_D1"/>
    <property type="match status" value="1"/>
</dbReference>
<feature type="domain" description="Flagellar basal body rod protein N-terminal" evidence="2">
    <location>
        <begin position="5"/>
        <end position="35"/>
    </location>
</feature>
<evidence type="ECO:0000259" key="4">
    <source>
        <dbReference type="Pfam" id="PF22692"/>
    </source>
</evidence>
<dbReference type="InterPro" id="IPR053967">
    <property type="entry name" value="LlgE_F_G-like_D1"/>
</dbReference>
<accession>A0ABS7C1R2</accession>
<dbReference type="PANTHER" id="PTHR30435">
    <property type="entry name" value="FLAGELLAR PROTEIN"/>
    <property type="match status" value="1"/>
</dbReference>
<keyword evidence="6" id="KW-1185">Reference proteome</keyword>
<keyword evidence="5" id="KW-0282">Flagellum</keyword>
<name>A0ABS7C1R2_9BACL</name>
<dbReference type="InterPro" id="IPR019776">
    <property type="entry name" value="Flagellar_basal_body_rod_CS"/>
</dbReference>
<evidence type="ECO:0000259" key="3">
    <source>
        <dbReference type="Pfam" id="PF06429"/>
    </source>
</evidence>
<dbReference type="EMBL" id="JAHZIK010000259">
    <property type="protein sequence ID" value="MBW7454836.1"/>
    <property type="molecule type" value="Genomic_DNA"/>
</dbReference>
<dbReference type="InterPro" id="IPR001444">
    <property type="entry name" value="Flag_bb_rod_N"/>
</dbReference>
<evidence type="ECO:0000259" key="2">
    <source>
        <dbReference type="Pfam" id="PF00460"/>
    </source>
</evidence>
<gene>
    <name evidence="5" type="ORF">K0U00_12405</name>
</gene>
<keyword evidence="5" id="KW-0966">Cell projection</keyword>
<dbReference type="SUPFAM" id="SSF117143">
    <property type="entry name" value="Flagellar hook protein flgE"/>
    <property type="match status" value="1"/>
</dbReference>
<reference evidence="5 6" key="1">
    <citation type="submission" date="2021-07" db="EMBL/GenBank/DDBJ databases">
        <title>Paenibacillus radiodurans sp. nov., isolated from the southeastern edge of Tengger Desert.</title>
        <authorList>
            <person name="Zhang G."/>
        </authorList>
    </citation>
    <scope>NUCLEOTIDE SEQUENCE [LARGE SCALE GENOMIC DNA]</scope>
    <source>
        <strain evidence="5 6">CCM 7311</strain>
    </source>
</reference>
<proteinExistence type="inferred from homology"/>
<feature type="domain" description="Flagellar hook protein FlgE/F/G-like D1" evidence="4">
    <location>
        <begin position="122"/>
        <end position="183"/>
    </location>
</feature>
<dbReference type="PANTHER" id="PTHR30435:SF19">
    <property type="entry name" value="FLAGELLAR BASAL-BODY ROD PROTEIN FLGG"/>
    <property type="match status" value="1"/>
</dbReference>